<dbReference type="Proteomes" id="UP000253215">
    <property type="component" value="Unassembled WGS sequence"/>
</dbReference>
<comment type="caution">
    <text evidence="1">The sequence shown here is derived from an EMBL/GenBank/DDBJ whole genome shotgun (WGS) entry which is preliminary data.</text>
</comment>
<accession>A0A368UDD6</accession>
<gene>
    <name evidence="1" type="ORF">CAC02_06135</name>
</gene>
<name>A0A368UDD6_9STRE</name>
<protein>
    <submittedName>
        <fullName evidence="1">IS110 family transposase</fullName>
    </submittedName>
</protein>
<organism evidence="1 2">
    <name type="scientific">Streptococcus gallolyticus</name>
    <dbReference type="NCBI Taxonomy" id="315405"/>
    <lineage>
        <taxon>Bacteria</taxon>
        <taxon>Bacillati</taxon>
        <taxon>Bacillota</taxon>
        <taxon>Bacilli</taxon>
        <taxon>Lactobacillales</taxon>
        <taxon>Streptococcaceae</taxon>
        <taxon>Streptococcus</taxon>
    </lineage>
</organism>
<evidence type="ECO:0000313" key="1">
    <source>
        <dbReference type="EMBL" id="RCW16910.1"/>
    </source>
</evidence>
<dbReference type="EMBL" id="NETH01000024">
    <property type="protein sequence ID" value="RCW16910.1"/>
    <property type="molecule type" value="Genomic_DNA"/>
</dbReference>
<reference evidence="1 2" key="1">
    <citation type="journal article" date="2018" name="Sci. Rep.">
        <title>Network-guided genomic and metagenomic analysis of the faecal microbiota of the critically endangered kakapo.</title>
        <authorList>
            <person name="Waite D.W."/>
            <person name="Dsouza M."/>
            <person name="Sekiguchi Y."/>
            <person name="Hugenholtz P."/>
            <person name="Taylor M.W."/>
        </authorList>
    </citation>
    <scope>NUCLEOTIDE SEQUENCE [LARGE SCALE GENOMIC DNA]</scope>
    <source>
        <strain evidence="1 2">BI02</strain>
    </source>
</reference>
<feature type="non-terminal residue" evidence="1">
    <location>
        <position position="1"/>
    </location>
</feature>
<sequence>RYSPTFKAYLRIKLEQGKHFNVAISHVAKKLIRVLFRLLQNNEAFEEDKLR</sequence>
<proteinExistence type="predicted"/>
<evidence type="ECO:0000313" key="2">
    <source>
        <dbReference type="Proteomes" id="UP000253215"/>
    </source>
</evidence>
<dbReference type="AlphaFoldDB" id="A0A368UDD6"/>